<reference evidence="1 2" key="1">
    <citation type="journal article" date="2019" name="Sci. Rep.">
        <title>Orb-weaving spider Araneus ventricosus genome elucidates the spidroin gene catalogue.</title>
        <authorList>
            <person name="Kono N."/>
            <person name="Nakamura H."/>
            <person name="Ohtoshi R."/>
            <person name="Moran D.A.P."/>
            <person name="Shinohara A."/>
            <person name="Yoshida Y."/>
            <person name="Fujiwara M."/>
            <person name="Mori M."/>
            <person name="Tomita M."/>
            <person name="Arakawa K."/>
        </authorList>
    </citation>
    <scope>NUCLEOTIDE SEQUENCE [LARGE SCALE GENOMIC DNA]</scope>
</reference>
<proteinExistence type="predicted"/>
<dbReference type="Proteomes" id="UP000499080">
    <property type="component" value="Unassembled WGS sequence"/>
</dbReference>
<evidence type="ECO:0000313" key="1">
    <source>
        <dbReference type="EMBL" id="GBN50447.1"/>
    </source>
</evidence>
<dbReference type="AlphaFoldDB" id="A0A4Y2PJS7"/>
<evidence type="ECO:0000313" key="2">
    <source>
        <dbReference type="Proteomes" id="UP000499080"/>
    </source>
</evidence>
<organism evidence="1 2">
    <name type="scientific">Araneus ventricosus</name>
    <name type="common">Orbweaver spider</name>
    <name type="synonym">Epeira ventricosa</name>
    <dbReference type="NCBI Taxonomy" id="182803"/>
    <lineage>
        <taxon>Eukaryota</taxon>
        <taxon>Metazoa</taxon>
        <taxon>Ecdysozoa</taxon>
        <taxon>Arthropoda</taxon>
        <taxon>Chelicerata</taxon>
        <taxon>Arachnida</taxon>
        <taxon>Araneae</taxon>
        <taxon>Araneomorphae</taxon>
        <taxon>Entelegynae</taxon>
        <taxon>Araneoidea</taxon>
        <taxon>Araneidae</taxon>
        <taxon>Araneus</taxon>
    </lineage>
</organism>
<keyword evidence="2" id="KW-1185">Reference proteome</keyword>
<comment type="caution">
    <text evidence="1">The sequence shown here is derived from an EMBL/GenBank/DDBJ whole genome shotgun (WGS) entry which is preliminary data.</text>
</comment>
<protein>
    <submittedName>
        <fullName evidence="1">Uncharacterized protein</fullName>
    </submittedName>
</protein>
<sequence length="98" mass="11475">MKYYLSKFEIGTLRNEIKYKKIRISMGLDFDPARTSGMGPELEKKFGIPIPFFLAQCKSCILHYRCPLRPYCHQRERKETEMNELSLQAQNISSRGVV</sequence>
<gene>
    <name evidence="1" type="ORF">AVEN_121337_1</name>
</gene>
<dbReference type="EMBL" id="BGPR01133051">
    <property type="protein sequence ID" value="GBN50447.1"/>
    <property type="molecule type" value="Genomic_DNA"/>
</dbReference>
<accession>A0A4Y2PJS7</accession>
<name>A0A4Y2PJS7_ARAVE</name>